<organism evidence="1 2">
    <name type="scientific">Bosea vestrisii</name>
    <dbReference type="NCBI Taxonomy" id="151416"/>
    <lineage>
        <taxon>Bacteria</taxon>
        <taxon>Pseudomonadati</taxon>
        <taxon>Pseudomonadota</taxon>
        <taxon>Alphaproteobacteria</taxon>
        <taxon>Hyphomicrobiales</taxon>
        <taxon>Boseaceae</taxon>
        <taxon>Bosea</taxon>
    </lineage>
</organism>
<gene>
    <name evidence="1" type="ORF">ACFPPC_05900</name>
</gene>
<dbReference type="RefSeq" id="WP_377006891.1">
    <property type="nucleotide sequence ID" value="NZ_JBHSLV010000008.1"/>
</dbReference>
<accession>A0ABW0H7S9</accession>
<sequence length="47" mass="4700">MIDAFGLCAKYAIGVGAASASDLLDRSLAGPATLWQLPARKAAVAPA</sequence>
<dbReference type="Proteomes" id="UP001596104">
    <property type="component" value="Unassembled WGS sequence"/>
</dbReference>
<evidence type="ECO:0000313" key="2">
    <source>
        <dbReference type="Proteomes" id="UP001596104"/>
    </source>
</evidence>
<protein>
    <submittedName>
        <fullName evidence="1">Uncharacterized protein</fullName>
    </submittedName>
</protein>
<name>A0ABW0H7S9_9HYPH</name>
<keyword evidence="2" id="KW-1185">Reference proteome</keyword>
<proteinExistence type="predicted"/>
<evidence type="ECO:0000313" key="1">
    <source>
        <dbReference type="EMBL" id="MFC5392174.1"/>
    </source>
</evidence>
<dbReference type="EMBL" id="JBHSLV010000008">
    <property type="protein sequence ID" value="MFC5392174.1"/>
    <property type="molecule type" value="Genomic_DNA"/>
</dbReference>
<comment type="caution">
    <text evidence="1">The sequence shown here is derived from an EMBL/GenBank/DDBJ whole genome shotgun (WGS) entry which is preliminary data.</text>
</comment>
<reference evidence="2" key="1">
    <citation type="journal article" date="2019" name="Int. J. Syst. Evol. Microbiol.">
        <title>The Global Catalogue of Microorganisms (GCM) 10K type strain sequencing project: providing services to taxonomists for standard genome sequencing and annotation.</title>
        <authorList>
            <consortium name="The Broad Institute Genomics Platform"/>
            <consortium name="The Broad Institute Genome Sequencing Center for Infectious Disease"/>
            <person name="Wu L."/>
            <person name="Ma J."/>
        </authorList>
    </citation>
    <scope>NUCLEOTIDE SEQUENCE [LARGE SCALE GENOMIC DNA]</scope>
    <source>
        <strain evidence="2">CGMCC 1.16326</strain>
    </source>
</reference>